<dbReference type="FunFam" id="3.30.565.10:FF:000023">
    <property type="entry name" value="PAS domain-containing sensor histidine kinase"/>
    <property type="match status" value="1"/>
</dbReference>
<dbReference type="SMART" id="SM00304">
    <property type="entry name" value="HAMP"/>
    <property type="match status" value="1"/>
</dbReference>
<dbReference type="InterPro" id="IPR003661">
    <property type="entry name" value="HisK_dim/P_dom"/>
</dbReference>
<dbReference type="SUPFAM" id="SSF158472">
    <property type="entry name" value="HAMP domain-like"/>
    <property type="match status" value="1"/>
</dbReference>
<accession>G7Q9B8</accession>
<dbReference type="InterPro" id="IPR004358">
    <property type="entry name" value="Sig_transdc_His_kin-like_C"/>
</dbReference>
<evidence type="ECO:0000256" key="8">
    <source>
        <dbReference type="ARBA" id="ARBA00022741"/>
    </source>
</evidence>
<evidence type="ECO:0000256" key="3">
    <source>
        <dbReference type="ARBA" id="ARBA00012438"/>
    </source>
</evidence>
<dbReference type="EMBL" id="CM001368">
    <property type="protein sequence ID" value="EHJ48161.1"/>
    <property type="molecule type" value="Genomic_DNA"/>
</dbReference>
<dbReference type="PROSITE" id="PS50885">
    <property type="entry name" value="HAMP"/>
    <property type="match status" value="1"/>
</dbReference>
<dbReference type="HOGENOM" id="CLU_000445_89_6_7"/>
<gene>
    <name evidence="20" type="ORF">DFW101_2155</name>
</gene>
<dbReference type="InterPro" id="IPR001789">
    <property type="entry name" value="Sig_transdc_resp-reg_receiver"/>
</dbReference>
<sequence>MSKIFRKTLVAIILVFGVAANGTALLSAWLLHRHLTGEYVTKGRAIAMAIAAASPDALVAGDDASVQALIDEFLHIDGVGYVLVADRRGRVVAHTFVPAIPAALSGQEARRGEGMAVEAVRLDGLGDYLQVSAPILAGEAGQVRVGMDKAGIWRVMRGAVMQQEGLMLAMMFVALLVFYALVGSVTRPLVALAGYAVKIRDHDFTARLPATGNDEVGVLARAMGSMAGQLALLVSDLTRAVADTTRELKDSLAHTRAIIDNLADGLLVLDARGRASLFNPALLAMFGLTEAEVAGRAASRAFPPAMAALAASAAASGRCGPVGEEGHVQAAEVRLAGGGTGKAVATRVRLAGEDREGTIILVRDITVEKEVDRMKTEFISTVSHELRTPLTSVLGFAKIIRRKFADLVAPALAEADPRTWRGAQQIRENLDIIVAEGERLTELVDDVLDIAKMESGRCEWNMAALSLAEVADHAVKAATPLAARKGLVLANQVPPTLPLVLGDRDRLVQVFLNLIGNAVKFTATGRVDVEAALDGPEILVTVRDTGPGIAAGDLERIFEKFKQAGDTLTEKPKGTGLGLPICRQIVERHGGRIWAESEGGAGSAFRFTLPAMPLGDRPLPACPLPAAAIPAASPEDEAGKRRILVVDDDLSVRRYLETLFLDDGYAVALARNGAEALAVAESWGPECITMDLRMPGMDGKEAIRRLRAGEATRDIPIVVVSVVSNRERAESGADAAVVKPVDQEALLATVRGLLEGHDADAAGARPCLIYSRDGGRKVSRRFFVCPGEATSLSEEADLWRTVEAGFQGTVFVPATLGHDLDLGRLCAFPGVHVIIIPD</sequence>
<dbReference type="CDD" id="cd16922">
    <property type="entry name" value="HATPase_EvgS-ArcB-TorS-like"/>
    <property type="match status" value="1"/>
</dbReference>
<dbReference type="PROSITE" id="PS50112">
    <property type="entry name" value="PAS"/>
    <property type="match status" value="1"/>
</dbReference>
<dbReference type="InterPro" id="IPR033463">
    <property type="entry name" value="sCache_3"/>
</dbReference>
<dbReference type="PANTHER" id="PTHR43047:SF72">
    <property type="entry name" value="OSMOSENSING HISTIDINE PROTEIN KINASE SLN1"/>
    <property type="match status" value="1"/>
</dbReference>
<dbReference type="InterPro" id="IPR036097">
    <property type="entry name" value="HisK_dim/P_sf"/>
</dbReference>
<comment type="catalytic activity">
    <reaction evidence="1">
        <text>ATP + protein L-histidine = ADP + protein N-phospho-L-histidine.</text>
        <dbReference type="EC" id="2.7.13.3"/>
    </reaction>
</comment>
<dbReference type="SMART" id="SM00091">
    <property type="entry name" value="PAS"/>
    <property type="match status" value="1"/>
</dbReference>
<evidence type="ECO:0000256" key="14">
    <source>
        <dbReference type="PROSITE-ProRule" id="PRU00169"/>
    </source>
</evidence>
<dbReference type="Gene3D" id="3.30.565.10">
    <property type="entry name" value="Histidine kinase-like ATPase, C-terminal domain"/>
    <property type="match status" value="1"/>
</dbReference>
<dbReference type="Gene3D" id="6.10.340.10">
    <property type="match status" value="1"/>
</dbReference>
<dbReference type="Proteomes" id="UP000004662">
    <property type="component" value="Chromosome"/>
</dbReference>
<evidence type="ECO:0000259" key="19">
    <source>
        <dbReference type="PROSITE" id="PS50885"/>
    </source>
</evidence>
<dbReference type="CDD" id="cd00082">
    <property type="entry name" value="HisKA"/>
    <property type="match status" value="1"/>
</dbReference>
<organism evidence="20 21">
    <name type="scientific">Solidesulfovibrio carbinoliphilus subsp. oakridgensis</name>
    <dbReference type="NCBI Taxonomy" id="694327"/>
    <lineage>
        <taxon>Bacteria</taxon>
        <taxon>Pseudomonadati</taxon>
        <taxon>Thermodesulfobacteriota</taxon>
        <taxon>Desulfovibrionia</taxon>
        <taxon>Desulfovibrionales</taxon>
        <taxon>Desulfovibrionaceae</taxon>
        <taxon>Solidesulfovibrio</taxon>
    </lineage>
</organism>
<evidence type="ECO:0000259" key="17">
    <source>
        <dbReference type="PROSITE" id="PS50110"/>
    </source>
</evidence>
<dbReference type="SMART" id="SM00448">
    <property type="entry name" value="REC"/>
    <property type="match status" value="1"/>
</dbReference>
<keyword evidence="9 20" id="KW-0418">Kinase</keyword>
<evidence type="ECO:0000256" key="13">
    <source>
        <dbReference type="ARBA" id="ARBA00023136"/>
    </source>
</evidence>
<evidence type="ECO:0000256" key="5">
    <source>
        <dbReference type="ARBA" id="ARBA00022553"/>
    </source>
</evidence>
<keyword evidence="7 15" id="KW-0812">Transmembrane</keyword>
<evidence type="ECO:0000259" key="16">
    <source>
        <dbReference type="PROSITE" id="PS50109"/>
    </source>
</evidence>
<evidence type="ECO:0000256" key="2">
    <source>
        <dbReference type="ARBA" id="ARBA00004651"/>
    </source>
</evidence>
<dbReference type="RefSeq" id="WP_009181542.1">
    <property type="nucleotide sequence ID" value="NZ_CM001368.1"/>
</dbReference>
<dbReference type="STRING" id="694327.DFW101_2155"/>
<dbReference type="Gene3D" id="1.10.287.130">
    <property type="match status" value="1"/>
</dbReference>
<dbReference type="Pfam" id="PF00989">
    <property type="entry name" value="PAS"/>
    <property type="match status" value="1"/>
</dbReference>
<dbReference type="PROSITE" id="PS50110">
    <property type="entry name" value="RESPONSE_REGULATORY"/>
    <property type="match status" value="1"/>
</dbReference>
<dbReference type="PROSITE" id="PS50109">
    <property type="entry name" value="HIS_KIN"/>
    <property type="match status" value="1"/>
</dbReference>
<proteinExistence type="predicted"/>
<dbReference type="AlphaFoldDB" id="G7Q9B8"/>
<dbReference type="SUPFAM" id="SSF55874">
    <property type="entry name" value="ATPase domain of HSP90 chaperone/DNA topoisomerase II/histidine kinase"/>
    <property type="match status" value="1"/>
</dbReference>
<keyword evidence="13 15" id="KW-0472">Membrane</keyword>
<protein>
    <recommendedName>
        <fullName evidence="3">histidine kinase</fullName>
        <ecNumber evidence="3">2.7.13.3</ecNumber>
    </recommendedName>
</protein>
<dbReference type="EC" id="2.7.13.3" evidence="3"/>
<dbReference type="NCBIfam" id="TIGR00229">
    <property type="entry name" value="sensory_box"/>
    <property type="match status" value="1"/>
</dbReference>
<dbReference type="CDD" id="cd06225">
    <property type="entry name" value="HAMP"/>
    <property type="match status" value="1"/>
</dbReference>
<dbReference type="GO" id="GO:0006355">
    <property type="term" value="P:regulation of DNA-templated transcription"/>
    <property type="evidence" value="ECO:0007669"/>
    <property type="project" value="InterPro"/>
</dbReference>
<keyword evidence="8" id="KW-0547">Nucleotide-binding</keyword>
<keyword evidence="6" id="KW-0808">Transferase</keyword>
<feature type="domain" description="Response regulatory" evidence="17">
    <location>
        <begin position="642"/>
        <end position="754"/>
    </location>
</feature>
<dbReference type="CDD" id="cd00130">
    <property type="entry name" value="PAS"/>
    <property type="match status" value="1"/>
</dbReference>
<feature type="transmembrane region" description="Helical" evidence="15">
    <location>
        <begin position="165"/>
        <end position="182"/>
    </location>
</feature>
<evidence type="ECO:0000256" key="4">
    <source>
        <dbReference type="ARBA" id="ARBA00022475"/>
    </source>
</evidence>
<evidence type="ECO:0000256" key="6">
    <source>
        <dbReference type="ARBA" id="ARBA00022679"/>
    </source>
</evidence>
<evidence type="ECO:0000259" key="18">
    <source>
        <dbReference type="PROSITE" id="PS50112"/>
    </source>
</evidence>
<dbReference type="InterPro" id="IPR035965">
    <property type="entry name" value="PAS-like_dom_sf"/>
</dbReference>
<dbReference type="PRINTS" id="PR00344">
    <property type="entry name" value="BCTRLSENSOR"/>
</dbReference>
<evidence type="ECO:0000256" key="1">
    <source>
        <dbReference type="ARBA" id="ARBA00000085"/>
    </source>
</evidence>
<name>G7Q9B8_9BACT</name>
<keyword evidence="4" id="KW-1003">Cell membrane</keyword>
<evidence type="ECO:0000313" key="21">
    <source>
        <dbReference type="Proteomes" id="UP000004662"/>
    </source>
</evidence>
<keyword evidence="12" id="KW-0902">Two-component regulatory system</keyword>
<dbReference type="PANTHER" id="PTHR43047">
    <property type="entry name" value="TWO-COMPONENT HISTIDINE PROTEIN KINASE"/>
    <property type="match status" value="1"/>
</dbReference>
<evidence type="ECO:0000256" key="7">
    <source>
        <dbReference type="ARBA" id="ARBA00022692"/>
    </source>
</evidence>
<keyword evidence="11 15" id="KW-1133">Transmembrane helix</keyword>
<dbReference type="SMART" id="SM00387">
    <property type="entry name" value="HATPase_c"/>
    <property type="match status" value="1"/>
</dbReference>
<evidence type="ECO:0000256" key="12">
    <source>
        <dbReference type="ARBA" id="ARBA00023012"/>
    </source>
</evidence>
<evidence type="ECO:0000256" key="10">
    <source>
        <dbReference type="ARBA" id="ARBA00022840"/>
    </source>
</evidence>
<dbReference type="SUPFAM" id="SSF55785">
    <property type="entry name" value="PYP-like sensor domain (PAS domain)"/>
    <property type="match status" value="1"/>
</dbReference>
<dbReference type="Gene3D" id="3.30.450.20">
    <property type="entry name" value="PAS domain"/>
    <property type="match status" value="2"/>
</dbReference>
<evidence type="ECO:0000313" key="20">
    <source>
        <dbReference type="EMBL" id="EHJ48161.1"/>
    </source>
</evidence>
<dbReference type="InterPro" id="IPR000014">
    <property type="entry name" value="PAS"/>
</dbReference>
<dbReference type="Gene3D" id="3.40.50.2300">
    <property type="match status" value="1"/>
</dbReference>
<dbReference type="GO" id="GO:0000155">
    <property type="term" value="F:phosphorelay sensor kinase activity"/>
    <property type="evidence" value="ECO:0007669"/>
    <property type="project" value="InterPro"/>
</dbReference>
<dbReference type="Pfam" id="PF17203">
    <property type="entry name" value="sCache_3_2"/>
    <property type="match status" value="1"/>
</dbReference>
<evidence type="ECO:0000256" key="9">
    <source>
        <dbReference type="ARBA" id="ARBA00022777"/>
    </source>
</evidence>
<dbReference type="Pfam" id="PF00512">
    <property type="entry name" value="HisKA"/>
    <property type="match status" value="1"/>
</dbReference>
<feature type="domain" description="HAMP" evidence="19">
    <location>
        <begin position="183"/>
        <end position="235"/>
    </location>
</feature>
<evidence type="ECO:0000256" key="11">
    <source>
        <dbReference type="ARBA" id="ARBA00022989"/>
    </source>
</evidence>
<reference evidence="21" key="1">
    <citation type="journal article" date="2015" name="Genome Announc.">
        <title>High-Quality Draft Genome Sequence of Desulfovibrio carbinoliphilus FW-101-2B, an Organic Acid-Oxidizing Sulfate-Reducing Bacterium Isolated from Uranium(VI)-Contaminated Groundwater.</title>
        <authorList>
            <person name="Ramsay B.D."/>
            <person name="Hwang C."/>
            <person name="Woo H.L."/>
            <person name="Carroll S.L."/>
            <person name="Lucas S."/>
            <person name="Han J."/>
            <person name="Lapidus A.L."/>
            <person name="Cheng J.F."/>
            <person name="Goodwin L.A."/>
            <person name="Pitluck S."/>
            <person name="Peters L."/>
            <person name="Chertkov O."/>
            <person name="Held B."/>
            <person name="Detter J.C."/>
            <person name="Han C.S."/>
            <person name="Tapia R."/>
            <person name="Land M.L."/>
            <person name="Hauser L.J."/>
            <person name="Kyrpides N.C."/>
            <person name="Ivanova N.N."/>
            <person name="Mikhailova N."/>
            <person name="Pagani I."/>
            <person name="Woyke T."/>
            <person name="Arkin A.P."/>
            <person name="Dehal P."/>
            <person name="Chivian D."/>
            <person name="Criddle C.S."/>
            <person name="Wu W."/>
            <person name="Chakraborty R."/>
            <person name="Hazen T.C."/>
            <person name="Fields M.W."/>
        </authorList>
    </citation>
    <scope>NUCLEOTIDE SEQUENCE [LARGE SCALE GENOMIC DNA]</scope>
    <source>
        <strain evidence="21">FW-101-2B</strain>
    </source>
</reference>
<feature type="domain" description="Histidine kinase" evidence="16">
    <location>
        <begin position="381"/>
        <end position="613"/>
    </location>
</feature>
<dbReference type="Pfam" id="PF00072">
    <property type="entry name" value="Response_reg"/>
    <property type="match status" value="1"/>
</dbReference>
<keyword evidence="5 14" id="KW-0597">Phosphoprotein</keyword>
<keyword evidence="10" id="KW-0067">ATP-binding</keyword>
<feature type="modified residue" description="4-aspartylphosphate" evidence="14">
    <location>
        <position position="691"/>
    </location>
</feature>
<dbReference type="SMART" id="SM00388">
    <property type="entry name" value="HisKA"/>
    <property type="match status" value="1"/>
</dbReference>
<comment type="subcellular location">
    <subcellularLocation>
        <location evidence="2">Cell membrane</location>
        <topology evidence="2">Multi-pass membrane protein</topology>
    </subcellularLocation>
</comment>
<dbReference type="SUPFAM" id="SSF47384">
    <property type="entry name" value="Homodimeric domain of signal transducing histidine kinase"/>
    <property type="match status" value="1"/>
</dbReference>
<dbReference type="InterPro" id="IPR011006">
    <property type="entry name" value="CheY-like_superfamily"/>
</dbReference>
<dbReference type="InterPro" id="IPR013767">
    <property type="entry name" value="PAS_fold"/>
</dbReference>
<dbReference type="InterPro" id="IPR003594">
    <property type="entry name" value="HATPase_dom"/>
</dbReference>
<dbReference type="SUPFAM" id="SSF52172">
    <property type="entry name" value="CheY-like"/>
    <property type="match status" value="1"/>
</dbReference>
<dbReference type="GO" id="GO:0009927">
    <property type="term" value="F:histidine phosphotransfer kinase activity"/>
    <property type="evidence" value="ECO:0007669"/>
    <property type="project" value="TreeGrafter"/>
</dbReference>
<dbReference type="InterPro" id="IPR029151">
    <property type="entry name" value="Sensor-like_sf"/>
</dbReference>
<feature type="domain" description="PAS" evidence="18">
    <location>
        <begin position="251"/>
        <end position="296"/>
    </location>
</feature>
<dbReference type="InterPro" id="IPR005467">
    <property type="entry name" value="His_kinase_dom"/>
</dbReference>
<evidence type="ECO:0000256" key="15">
    <source>
        <dbReference type="SAM" id="Phobius"/>
    </source>
</evidence>
<dbReference type="eggNOG" id="COG5002">
    <property type="taxonomic scope" value="Bacteria"/>
</dbReference>
<dbReference type="GO" id="GO:0005886">
    <property type="term" value="C:plasma membrane"/>
    <property type="evidence" value="ECO:0007669"/>
    <property type="project" value="UniProtKB-SubCell"/>
</dbReference>
<dbReference type="GO" id="GO:0005524">
    <property type="term" value="F:ATP binding"/>
    <property type="evidence" value="ECO:0007669"/>
    <property type="project" value="UniProtKB-KW"/>
</dbReference>
<dbReference type="InterPro" id="IPR003660">
    <property type="entry name" value="HAMP_dom"/>
</dbReference>
<dbReference type="InterPro" id="IPR036890">
    <property type="entry name" value="HATPase_C_sf"/>
</dbReference>
<keyword evidence="21" id="KW-1185">Reference proteome</keyword>
<dbReference type="Pfam" id="PF02518">
    <property type="entry name" value="HATPase_c"/>
    <property type="match status" value="1"/>
</dbReference>
<dbReference type="OrthoDB" id="9813151at2"/>
<dbReference type="Pfam" id="PF00672">
    <property type="entry name" value="HAMP"/>
    <property type="match status" value="1"/>
</dbReference>
<dbReference type="SUPFAM" id="SSF103190">
    <property type="entry name" value="Sensory domain-like"/>
    <property type="match status" value="1"/>
</dbReference>